<comment type="caution">
    <text evidence="2">The sequence shown here is derived from an EMBL/GenBank/DDBJ whole genome shotgun (WGS) entry which is preliminary data.</text>
</comment>
<gene>
    <name evidence="2" type="ORF">Pph01_05460</name>
</gene>
<reference evidence="2 3" key="1">
    <citation type="submission" date="2021-01" db="EMBL/GenBank/DDBJ databases">
        <title>Whole genome shotgun sequence of Planotetraspora phitsanulokensis NBRC 104273.</title>
        <authorList>
            <person name="Komaki H."/>
            <person name="Tamura T."/>
        </authorList>
    </citation>
    <scope>NUCLEOTIDE SEQUENCE [LARGE SCALE GENOMIC DNA]</scope>
    <source>
        <strain evidence="2 3">NBRC 104273</strain>
    </source>
</reference>
<protein>
    <submittedName>
        <fullName evidence="2">Uncharacterized protein</fullName>
    </submittedName>
</protein>
<feature type="compositionally biased region" description="Polar residues" evidence="1">
    <location>
        <begin position="95"/>
        <end position="104"/>
    </location>
</feature>
<feature type="region of interest" description="Disordered" evidence="1">
    <location>
        <begin position="95"/>
        <end position="173"/>
    </location>
</feature>
<sequence>MLDQALQRQGLFAGLLERFGGEGAQQVVHAVPVVPVFGDEMRADEVGQERTDTPQRQRRQAVRVMCGAGCRDSSRNSRAESGANVRYDQLNTARASTDRSVSLNASSVPWASRSSAASATRDVPRATAARAATIASANGSPPHRAMISATASGSAATRSSPSRRARASLASACGQTSSVRRRAPSKATRLCNWWRLVMITRQPGVPGSKGRTWSLSRALSSTTSTLRPASRLRNCAATASTLCGMSRAATPRASRKPLSASNRLHRASSLVVAA</sequence>
<evidence type="ECO:0000256" key="1">
    <source>
        <dbReference type="SAM" id="MobiDB-lite"/>
    </source>
</evidence>
<organism evidence="2 3">
    <name type="scientific">Planotetraspora phitsanulokensis</name>
    <dbReference type="NCBI Taxonomy" id="575192"/>
    <lineage>
        <taxon>Bacteria</taxon>
        <taxon>Bacillati</taxon>
        <taxon>Actinomycetota</taxon>
        <taxon>Actinomycetes</taxon>
        <taxon>Streptosporangiales</taxon>
        <taxon>Streptosporangiaceae</taxon>
        <taxon>Planotetraspora</taxon>
    </lineage>
</organism>
<evidence type="ECO:0000313" key="3">
    <source>
        <dbReference type="Proteomes" id="UP000622547"/>
    </source>
</evidence>
<evidence type="ECO:0000313" key="2">
    <source>
        <dbReference type="EMBL" id="GII35543.1"/>
    </source>
</evidence>
<proteinExistence type="predicted"/>
<dbReference type="EMBL" id="BOOP01000001">
    <property type="protein sequence ID" value="GII35543.1"/>
    <property type="molecule type" value="Genomic_DNA"/>
</dbReference>
<dbReference type="AlphaFoldDB" id="A0A8J3TYS6"/>
<keyword evidence="3" id="KW-1185">Reference proteome</keyword>
<feature type="compositionally biased region" description="Low complexity" evidence="1">
    <location>
        <begin position="105"/>
        <end position="137"/>
    </location>
</feature>
<feature type="compositionally biased region" description="Low complexity" evidence="1">
    <location>
        <begin position="148"/>
        <end position="160"/>
    </location>
</feature>
<name>A0A8J3TYS6_9ACTN</name>
<accession>A0A8J3TYS6</accession>
<dbReference type="Proteomes" id="UP000622547">
    <property type="component" value="Unassembled WGS sequence"/>
</dbReference>